<dbReference type="GO" id="GO:0003677">
    <property type="term" value="F:DNA binding"/>
    <property type="evidence" value="ECO:0007669"/>
    <property type="project" value="UniProtKB-KW"/>
</dbReference>
<dbReference type="STRING" id="283786.SAMN04487990_11217"/>
<dbReference type="SUPFAM" id="SSF56349">
    <property type="entry name" value="DNA breaking-rejoining enzymes"/>
    <property type="match status" value="1"/>
</dbReference>
<dbReference type="Proteomes" id="UP000198846">
    <property type="component" value="Unassembled WGS sequence"/>
</dbReference>
<evidence type="ECO:0000256" key="2">
    <source>
        <dbReference type="ARBA" id="ARBA00023125"/>
    </source>
</evidence>
<dbReference type="Gene3D" id="1.10.150.130">
    <property type="match status" value="1"/>
</dbReference>
<dbReference type="GO" id="GO:0015074">
    <property type="term" value="P:DNA integration"/>
    <property type="evidence" value="ECO:0007669"/>
    <property type="project" value="InterPro"/>
</dbReference>
<dbReference type="AlphaFoldDB" id="A0A1H4AU85"/>
<dbReference type="Pfam" id="PF00589">
    <property type="entry name" value="Phage_integrase"/>
    <property type="match status" value="1"/>
</dbReference>
<dbReference type="OrthoDB" id="1493636at2"/>
<sequence>MNVKYFVIKGAKKYCSIYIRFWDSNRIDQKTKTGLSVEFNQWSKPKQRLKVSATTKNVDFINNKLGKLEKFIIENYNKDYNNNVSISKKWLKENVNSFFDRQTIDEGHKTYFLDWIKQYVLKLDKQLHNGEALSKNTIKNYKSAELKIEAFEKYKKRRYRHEDINLDFHRDFIYYCKNTLNLNNNSTGVLIGRIKTFCRNIEFDALPINPIYKHKNFYAPKNETFDIYLNNKEIDKILKHDFSNSDRLDNARDLFIIGLRTGLRISDISKLTEKNLLKDSINITTTKTNQNLHIPIHPQVNQVLKKRNGDLPKAISDQKFNKYIKEVAKEVGINSDTFGSKIDETTKRKKEGIYKKWELVSSHTCRRSLATNLYKEGIDIRLIMKATGHKSEKQFLQYVKATNEEHIEVITKQWKKEIEDKEKRLQ</sequence>
<dbReference type="CDD" id="cd01185">
    <property type="entry name" value="INTN1_C_like"/>
    <property type="match status" value="1"/>
</dbReference>
<dbReference type="InterPro" id="IPR050090">
    <property type="entry name" value="Tyrosine_recombinase_XerCD"/>
</dbReference>
<dbReference type="InterPro" id="IPR013762">
    <property type="entry name" value="Integrase-like_cat_sf"/>
</dbReference>
<dbReference type="InterPro" id="IPR002104">
    <property type="entry name" value="Integrase_catalytic"/>
</dbReference>
<feature type="domain" description="Tyr recombinase" evidence="4">
    <location>
        <begin position="224"/>
        <end position="411"/>
    </location>
</feature>
<dbReference type="Gene3D" id="1.10.443.10">
    <property type="entry name" value="Intergrase catalytic core"/>
    <property type="match status" value="1"/>
</dbReference>
<keyword evidence="2" id="KW-0238">DNA-binding</keyword>
<dbReference type="RefSeq" id="WP_092134611.1">
    <property type="nucleotide sequence ID" value="NZ_FNQK01000012.1"/>
</dbReference>
<evidence type="ECO:0000256" key="3">
    <source>
        <dbReference type="ARBA" id="ARBA00023172"/>
    </source>
</evidence>
<evidence type="ECO:0000256" key="1">
    <source>
        <dbReference type="ARBA" id="ARBA00008857"/>
    </source>
</evidence>
<accession>A0A1H4AU85</accession>
<name>A0A1H4AU85_BIZPA</name>
<comment type="similarity">
    <text evidence="1">Belongs to the 'phage' integrase family.</text>
</comment>
<dbReference type="PANTHER" id="PTHR30349">
    <property type="entry name" value="PHAGE INTEGRASE-RELATED"/>
    <property type="match status" value="1"/>
</dbReference>
<evidence type="ECO:0000313" key="6">
    <source>
        <dbReference type="Proteomes" id="UP000198846"/>
    </source>
</evidence>
<organism evidence="5 6">
    <name type="scientific">Bizionia paragorgiae</name>
    <dbReference type="NCBI Taxonomy" id="283786"/>
    <lineage>
        <taxon>Bacteria</taxon>
        <taxon>Pseudomonadati</taxon>
        <taxon>Bacteroidota</taxon>
        <taxon>Flavobacteriia</taxon>
        <taxon>Flavobacteriales</taxon>
        <taxon>Flavobacteriaceae</taxon>
        <taxon>Bizionia</taxon>
    </lineage>
</organism>
<dbReference type="GO" id="GO:0006310">
    <property type="term" value="P:DNA recombination"/>
    <property type="evidence" value="ECO:0007669"/>
    <property type="project" value="UniProtKB-KW"/>
</dbReference>
<gene>
    <name evidence="5" type="ORF">SAMN04487990_11217</name>
</gene>
<dbReference type="InterPro" id="IPR010998">
    <property type="entry name" value="Integrase_recombinase_N"/>
</dbReference>
<dbReference type="InterPro" id="IPR011010">
    <property type="entry name" value="DNA_brk_join_enz"/>
</dbReference>
<evidence type="ECO:0000313" key="5">
    <source>
        <dbReference type="EMBL" id="SEA39473.1"/>
    </source>
</evidence>
<protein>
    <submittedName>
        <fullName evidence="5">Site-specific recombinase XerD</fullName>
    </submittedName>
</protein>
<dbReference type="PANTHER" id="PTHR30349:SF64">
    <property type="entry name" value="PROPHAGE INTEGRASE INTD-RELATED"/>
    <property type="match status" value="1"/>
</dbReference>
<keyword evidence="6" id="KW-1185">Reference proteome</keyword>
<keyword evidence="3" id="KW-0233">DNA recombination</keyword>
<dbReference type="PROSITE" id="PS51898">
    <property type="entry name" value="TYR_RECOMBINASE"/>
    <property type="match status" value="1"/>
</dbReference>
<proteinExistence type="inferred from homology"/>
<evidence type="ECO:0000259" key="4">
    <source>
        <dbReference type="PROSITE" id="PS51898"/>
    </source>
</evidence>
<dbReference type="EMBL" id="FNQK01000012">
    <property type="protein sequence ID" value="SEA39473.1"/>
    <property type="molecule type" value="Genomic_DNA"/>
</dbReference>
<reference evidence="5 6" key="1">
    <citation type="submission" date="2016-10" db="EMBL/GenBank/DDBJ databases">
        <authorList>
            <person name="de Groot N.N."/>
        </authorList>
    </citation>
    <scope>NUCLEOTIDE SEQUENCE [LARGE SCALE GENOMIC DNA]</scope>
    <source>
        <strain evidence="5 6">DSM 23842</strain>
    </source>
</reference>